<feature type="transmembrane region" description="Helical" evidence="8">
    <location>
        <begin position="424"/>
        <end position="445"/>
    </location>
</feature>
<feature type="transmembrane region" description="Helical" evidence="8">
    <location>
        <begin position="387"/>
        <end position="412"/>
    </location>
</feature>
<evidence type="ECO:0000256" key="8">
    <source>
        <dbReference type="SAM" id="Phobius"/>
    </source>
</evidence>
<evidence type="ECO:0000256" key="1">
    <source>
        <dbReference type="ARBA" id="ARBA00004651"/>
    </source>
</evidence>
<dbReference type="CDD" id="cd17503">
    <property type="entry name" value="MFS_LmrB_MDR_like"/>
    <property type="match status" value="1"/>
</dbReference>
<dbReference type="OrthoDB" id="9812221at2"/>
<dbReference type="NCBIfam" id="TIGR00711">
    <property type="entry name" value="efflux_EmrB"/>
    <property type="match status" value="1"/>
</dbReference>
<name>A0A5C6U883_9SPHN</name>
<evidence type="ECO:0000256" key="5">
    <source>
        <dbReference type="ARBA" id="ARBA00022692"/>
    </source>
</evidence>
<dbReference type="PANTHER" id="PTHR42718:SF9">
    <property type="entry name" value="MAJOR FACILITATOR SUPERFAMILY MULTIDRUG TRANSPORTER MFSC"/>
    <property type="match status" value="1"/>
</dbReference>
<dbReference type="InterPro" id="IPR036259">
    <property type="entry name" value="MFS_trans_sf"/>
</dbReference>
<evidence type="ECO:0000313" key="11">
    <source>
        <dbReference type="Proteomes" id="UP000321129"/>
    </source>
</evidence>
<evidence type="ECO:0000256" key="4">
    <source>
        <dbReference type="ARBA" id="ARBA00022475"/>
    </source>
</evidence>
<reference evidence="10 11" key="1">
    <citation type="submission" date="2019-08" db="EMBL/GenBank/DDBJ databases">
        <title>Sphingorhabdus soil sp. nov., isolated from arctic soil.</title>
        <authorList>
            <person name="Liu Y."/>
        </authorList>
    </citation>
    <scope>NUCLEOTIDE SEQUENCE [LARGE SCALE GENOMIC DNA]</scope>
    <source>
        <strain evidence="10 11">D-2Q-5-6</strain>
    </source>
</reference>
<dbReference type="InterPro" id="IPR020846">
    <property type="entry name" value="MFS_dom"/>
</dbReference>
<keyword evidence="6 8" id="KW-1133">Transmembrane helix</keyword>
<feature type="transmembrane region" description="Helical" evidence="8">
    <location>
        <begin position="105"/>
        <end position="125"/>
    </location>
</feature>
<dbReference type="EMBL" id="VOPY01000002">
    <property type="protein sequence ID" value="TXC69039.1"/>
    <property type="molecule type" value="Genomic_DNA"/>
</dbReference>
<comment type="similarity">
    <text evidence="2">Belongs to the major facilitator superfamily. EmrB family.</text>
</comment>
<dbReference type="Proteomes" id="UP000321129">
    <property type="component" value="Unassembled WGS sequence"/>
</dbReference>
<comment type="subcellular location">
    <subcellularLocation>
        <location evidence="1">Cell membrane</location>
        <topology evidence="1">Multi-pass membrane protein</topology>
    </subcellularLocation>
</comment>
<dbReference type="RefSeq" id="WP_147122993.1">
    <property type="nucleotide sequence ID" value="NZ_VOPY01000002.1"/>
</dbReference>
<protein>
    <submittedName>
        <fullName evidence="10">DHA2 family efflux MFS transporter permease subunit</fullName>
    </submittedName>
</protein>
<feature type="domain" description="Major facilitator superfamily (MFS) profile" evidence="9">
    <location>
        <begin position="40"/>
        <end position="525"/>
    </location>
</feature>
<dbReference type="AlphaFoldDB" id="A0A5C6U883"/>
<dbReference type="PROSITE" id="PS50850">
    <property type="entry name" value="MFS"/>
    <property type="match status" value="1"/>
</dbReference>
<dbReference type="PANTHER" id="PTHR42718">
    <property type="entry name" value="MAJOR FACILITATOR SUPERFAMILY MULTIDRUG TRANSPORTER MFSC"/>
    <property type="match status" value="1"/>
</dbReference>
<dbReference type="SUPFAM" id="SSF103473">
    <property type="entry name" value="MFS general substrate transporter"/>
    <property type="match status" value="1"/>
</dbReference>
<keyword evidence="11" id="KW-1185">Reference proteome</keyword>
<feature type="transmembrane region" description="Helical" evidence="8">
    <location>
        <begin position="165"/>
        <end position="182"/>
    </location>
</feature>
<keyword evidence="7 8" id="KW-0472">Membrane</keyword>
<keyword evidence="3" id="KW-0813">Transport</keyword>
<evidence type="ECO:0000256" key="6">
    <source>
        <dbReference type="ARBA" id="ARBA00022989"/>
    </source>
</evidence>
<dbReference type="Gene3D" id="1.20.1720.10">
    <property type="entry name" value="Multidrug resistance protein D"/>
    <property type="match status" value="1"/>
</dbReference>
<evidence type="ECO:0000256" key="7">
    <source>
        <dbReference type="ARBA" id="ARBA00023136"/>
    </source>
</evidence>
<feature type="transmembrane region" description="Helical" evidence="8">
    <location>
        <begin position="330"/>
        <end position="347"/>
    </location>
</feature>
<dbReference type="GO" id="GO:0022857">
    <property type="term" value="F:transmembrane transporter activity"/>
    <property type="evidence" value="ECO:0007669"/>
    <property type="project" value="InterPro"/>
</dbReference>
<proteinExistence type="inferred from homology"/>
<feature type="transmembrane region" description="Helical" evidence="8">
    <location>
        <begin position="297"/>
        <end position="318"/>
    </location>
</feature>
<dbReference type="InterPro" id="IPR004638">
    <property type="entry name" value="EmrB-like"/>
</dbReference>
<feature type="transmembrane region" description="Helical" evidence="8">
    <location>
        <begin position="194"/>
        <end position="214"/>
    </location>
</feature>
<evidence type="ECO:0000313" key="10">
    <source>
        <dbReference type="EMBL" id="TXC69039.1"/>
    </source>
</evidence>
<dbReference type="GO" id="GO:0005886">
    <property type="term" value="C:plasma membrane"/>
    <property type="evidence" value="ECO:0007669"/>
    <property type="project" value="UniProtKB-SubCell"/>
</dbReference>
<feature type="transmembrane region" description="Helical" evidence="8">
    <location>
        <begin position="255"/>
        <end position="276"/>
    </location>
</feature>
<sequence>MSVASRAADPARSGVAAQSALDAAQAADVPATPATMPGLLTIGVMAATIMQILDSTIANVALPHMQASLGATADTVTWVLTSYIIASAAAIPITGWLADRLGSRRLFLISVVGFVLASMACGLAQNLDQMVIFRVFQGIFAAFLNPLSQSVMLDINRPSRHARAMSIWGMGIMIGPILGPLLGGWLTENYNWRWVFYVNVPIGILCFAVLSALLPSRPLRRRKFDLFGFSLLAIAIGALQLMLDRGQANDWFQSTEVIIEAGVSLAAWWMFAVHMLTARNPMFDRAMLANRNLVTSLIFMLVVGLVVMAVMALLPPLLQTLYGYPVLDTGLLLMPRGVGVLISMAVAGQLIQRGFDTRILIGTGTLLTAYSLYTMTQWTLVMGSSPIVLSGLIQGLGMGLIFIPLNVTAFATLQPQYRTEASSLLNLCRNLGASVGISICTTVLARNLQISHADLAGQVTAYNTGNIDPAITAILGSTGDTMLAALNGEVTRQAAMIAYLDDFWMMMILTGLSVFLVLFLRKPKLAAKADPKDLPH</sequence>
<organism evidence="10 11">
    <name type="scientific">Flavisphingopyxis soli</name>
    <dbReference type="NCBI Taxonomy" id="2601267"/>
    <lineage>
        <taxon>Bacteria</taxon>
        <taxon>Pseudomonadati</taxon>
        <taxon>Pseudomonadota</taxon>
        <taxon>Alphaproteobacteria</taxon>
        <taxon>Sphingomonadales</taxon>
        <taxon>Sphingopyxidaceae</taxon>
        <taxon>Flavisphingopyxis</taxon>
    </lineage>
</organism>
<keyword evidence="4" id="KW-1003">Cell membrane</keyword>
<gene>
    <name evidence="10" type="ORF">FSZ31_08865</name>
</gene>
<keyword evidence="5 8" id="KW-0812">Transmembrane</keyword>
<dbReference type="Pfam" id="PF07690">
    <property type="entry name" value="MFS_1"/>
    <property type="match status" value="1"/>
</dbReference>
<feature type="transmembrane region" description="Helical" evidence="8">
    <location>
        <begin position="131"/>
        <end position="153"/>
    </location>
</feature>
<evidence type="ECO:0000259" key="9">
    <source>
        <dbReference type="PROSITE" id="PS50850"/>
    </source>
</evidence>
<evidence type="ECO:0000256" key="2">
    <source>
        <dbReference type="ARBA" id="ARBA00008537"/>
    </source>
</evidence>
<dbReference type="InterPro" id="IPR011701">
    <property type="entry name" value="MFS"/>
</dbReference>
<accession>A0A5C6U883</accession>
<feature type="transmembrane region" description="Helical" evidence="8">
    <location>
        <begin position="226"/>
        <end position="243"/>
    </location>
</feature>
<dbReference type="Gene3D" id="1.20.1250.20">
    <property type="entry name" value="MFS general substrate transporter like domains"/>
    <property type="match status" value="1"/>
</dbReference>
<feature type="transmembrane region" description="Helical" evidence="8">
    <location>
        <begin position="359"/>
        <end position="381"/>
    </location>
</feature>
<comment type="caution">
    <text evidence="10">The sequence shown here is derived from an EMBL/GenBank/DDBJ whole genome shotgun (WGS) entry which is preliminary data.</text>
</comment>
<feature type="transmembrane region" description="Helical" evidence="8">
    <location>
        <begin position="75"/>
        <end position="98"/>
    </location>
</feature>
<feature type="transmembrane region" description="Helical" evidence="8">
    <location>
        <begin position="503"/>
        <end position="520"/>
    </location>
</feature>
<evidence type="ECO:0000256" key="3">
    <source>
        <dbReference type="ARBA" id="ARBA00022448"/>
    </source>
</evidence>